<evidence type="ECO:0000313" key="3">
    <source>
        <dbReference type="Proteomes" id="UP001147760"/>
    </source>
</evidence>
<dbReference type="OrthoDB" id="409121at2759"/>
<protein>
    <submittedName>
        <fullName evidence="2">Uncharacterized protein</fullName>
    </submittedName>
</protein>
<feature type="non-terminal residue" evidence="2">
    <location>
        <position position="216"/>
    </location>
</feature>
<dbReference type="Proteomes" id="UP001147760">
    <property type="component" value="Unassembled WGS sequence"/>
</dbReference>
<reference evidence="2" key="2">
    <citation type="journal article" date="2023" name="IMA Fungus">
        <title>Comparative genomic study of the Penicillium genus elucidates a diverse pangenome and 15 lateral gene transfer events.</title>
        <authorList>
            <person name="Petersen C."/>
            <person name="Sorensen T."/>
            <person name="Nielsen M.R."/>
            <person name="Sondergaard T.E."/>
            <person name="Sorensen J.L."/>
            <person name="Fitzpatrick D.A."/>
            <person name="Frisvad J.C."/>
            <person name="Nielsen K.L."/>
        </authorList>
    </citation>
    <scope>NUCLEOTIDE SEQUENCE</scope>
    <source>
        <strain evidence="2">IBT 17660</strain>
    </source>
</reference>
<dbReference type="EMBL" id="JAPWDO010000003">
    <property type="protein sequence ID" value="KAJ5480343.1"/>
    <property type="molecule type" value="Genomic_DNA"/>
</dbReference>
<dbReference type="InterPro" id="IPR017771">
    <property type="entry name" value="Cyanamide_hydratase_HD"/>
</dbReference>
<gene>
    <name evidence="2" type="ORF">N7530_005852</name>
</gene>
<dbReference type="AlphaFoldDB" id="A0A9W9X0X5"/>
<organism evidence="2 3">
    <name type="scientific">Penicillium desertorum</name>
    <dbReference type="NCBI Taxonomy" id="1303715"/>
    <lineage>
        <taxon>Eukaryota</taxon>
        <taxon>Fungi</taxon>
        <taxon>Dikarya</taxon>
        <taxon>Ascomycota</taxon>
        <taxon>Pezizomycotina</taxon>
        <taxon>Eurotiomycetes</taxon>
        <taxon>Eurotiomycetidae</taxon>
        <taxon>Eurotiales</taxon>
        <taxon>Aspergillaceae</taxon>
        <taxon>Penicillium</taxon>
    </lineage>
</organism>
<feature type="region of interest" description="Disordered" evidence="1">
    <location>
        <begin position="1"/>
        <end position="43"/>
    </location>
</feature>
<proteinExistence type="predicted"/>
<sequence>PNQNPKPQKAGNLQPNQQIRPHRRPTSPRSTQKQQPTPIPETPLAQRINAYARTHLPKEICNHSRREYHSRLAIKRYRFPFADWDFDNEAFLACRYHLATRLSFEFFGLALRVLQNDTQIILTSSQDEEVSAREQAKSVAKEDLSLVGNTTAVGQLLQLVTIFDNIGAYRDRVHADTTNGVSTHFPRKRWITALQPRSETRMVSTLDISMDILVTS</sequence>
<feature type="compositionally biased region" description="Polar residues" evidence="1">
    <location>
        <begin position="1"/>
        <end position="19"/>
    </location>
</feature>
<evidence type="ECO:0000256" key="1">
    <source>
        <dbReference type="SAM" id="MobiDB-lite"/>
    </source>
</evidence>
<name>A0A9W9X0X5_9EURO</name>
<reference evidence="2" key="1">
    <citation type="submission" date="2022-12" db="EMBL/GenBank/DDBJ databases">
        <authorList>
            <person name="Petersen C."/>
        </authorList>
    </citation>
    <scope>NUCLEOTIDE SEQUENCE</scope>
    <source>
        <strain evidence="2">IBT 17660</strain>
    </source>
</reference>
<dbReference type="NCBIfam" id="TIGR03401">
    <property type="entry name" value="cyanamide_fam"/>
    <property type="match status" value="1"/>
</dbReference>
<accession>A0A9W9X0X5</accession>
<comment type="caution">
    <text evidence="2">The sequence shown here is derived from an EMBL/GenBank/DDBJ whole genome shotgun (WGS) entry which is preliminary data.</text>
</comment>
<dbReference type="PANTHER" id="PTHR35569">
    <property type="entry name" value="CYANAMIDE HYDRATASE DDI2-RELATED"/>
    <property type="match status" value="1"/>
</dbReference>
<dbReference type="PANTHER" id="PTHR35569:SF1">
    <property type="entry name" value="CYANAMIDE HYDRATASE DDI2-RELATED"/>
    <property type="match status" value="1"/>
</dbReference>
<evidence type="ECO:0000313" key="2">
    <source>
        <dbReference type="EMBL" id="KAJ5480343.1"/>
    </source>
</evidence>
<keyword evidence="3" id="KW-1185">Reference proteome</keyword>